<dbReference type="EMBL" id="SMCO01000020">
    <property type="protein sequence ID" value="TCV82528.1"/>
    <property type="molecule type" value="Genomic_DNA"/>
</dbReference>
<evidence type="ECO:0000313" key="3">
    <source>
        <dbReference type="Proteomes" id="UP000295367"/>
    </source>
</evidence>
<name>A0A4R3XWB5_9PROT</name>
<proteinExistence type="predicted"/>
<keyword evidence="1" id="KW-0732">Signal</keyword>
<evidence type="ECO:0000256" key="1">
    <source>
        <dbReference type="SAM" id="SignalP"/>
    </source>
</evidence>
<dbReference type="CDD" id="cd07067">
    <property type="entry name" value="HP_PGM_like"/>
    <property type="match status" value="1"/>
</dbReference>
<comment type="caution">
    <text evidence="2">The sequence shown here is derived from an EMBL/GenBank/DDBJ whole genome shotgun (WGS) entry which is preliminary data.</text>
</comment>
<dbReference type="InterPro" id="IPR013078">
    <property type="entry name" value="His_Pase_superF_clade-1"/>
</dbReference>
<protein>
    <submittedName>
        <fullName evidence="2">Phosphohistidine phosphatase SixA</fullName>
    </submittedName>
</protein>
<dbReference type="AlphaFoldDB" id="A0A4R3XWB5"/>
<dbReference type="Gene3D" id="3.40.50.1240">
    <property type="entry name" value="Phosphoglycerate mutase-like"/>
    <property type="match status" value="1"/>
</dbReference>
<accession>A0A4R3XWB5</accession>
<feature type="signal peptide" evidence="1">
    <location>
        <begin position="1"/>
        <end position="28"/>
    </location>
</feature>
<dbReference type="Proteomes" id="UP000295367">
    <property type="component" value="Unassembled WGS sequence"/>
</dbReference>
<dbReference type="InterPro" id="IPR029033">
    <property type="entry name" value="His_PPase_superfam"/>
</dbReference>
<feature type="chain" id="PRO_5020382613" evidence="1">
    <location>
        <begin position="29"/>
        <end position="199"/>
    </location>
</feature>
<dbReference type="RefSeq" id="WP_124945009.1">
    <property type="nucleotide sequence ID" value="NZ_BHVT01000007.1"/>
</dbReference>
<dbReference type="OrthoDB" id="8685508at2"/>
<dbReference type="SUPFAM" id="SSF53254">
    <property type="entry name" value="Phosphoglycerate mutase-like"/>
    <property type="match status" value="1"/>
</dbReference>
<dbReference type="Pfam" id="PF00300">
    <property type="entry name" value="His_Phos_1"/>
    <property type="match status" value="1"/>
</dbReference>
<organism evidence="2 3">
    <name type="scientific">Sulfurirhabdus autotrophica</name>
    <dbReference type="NCBI Taxonomy" id="1706046"/>
    <lineage>
        <taxon>Bacteria</taxon>
        <taxon>Pseudomonadati</taxon>
        <taxon>Pseudomonadota</taxon>
        <taxon>Betaproteobacteria</taxon>
        <taxon>Nitrosomonadales</taxon>
        <taxon>Sulfuricellaceae</taxon>
        <taxon>Sulfurirhabdus</taxon>
    </lineage>
</organism>
<evidence type="ECO:0000313" key="2">
    <source>
        <dbReference type="EMBL" id="TCV82528.1"/>
    </source>
</evidence>
<keyword evidence="3" id="KW-1185">Reference proteome</keyword>
<gene>
    <name evidence="2" type="ORF">EDC63_12022</name>
</gene>
<sequence length="199" mass="21803">MISKLNFRVLCVSILSVTALFCANNTYANNDDAWQKLAEGGKVVLMRHAAVVAGQENGSLMLRDSSCKKERNLSAEGENVARALGKMFRDRNIQIAEVRHSPFCRTTDTAKIAFGGGTPVEYLYVLELRAPEDAAAQTKKLNQIIGSYSGKGNLVLITHEPNINAVSFELLKQSDFLVLQPAGGDKFEEIGVVRWEASI</sequence>
<reference evidence="2 3" key="1">
    <citation type="submission" date="2019-03" db="EMBL/GenBank/DDBJ databases">
        <title>Genomic Encyclopedia of Type Strains, Phase IV (KMG-IV): sequencing the most valuable type-strain genomes for metagenomic binning, comparative biology and taxonomic classification.</title>
        <authorList>
            <person name="Goeker M."/>
        </authorList>
    </citation>
    <scope>NUCLEOTIDE SEQUENCE [LARGE SCALE GENOMIC DNA]</scope>
    <source>
        <strain evidence="2 3">DSM 100309</strain>
    </source>
</reference>